<dbReference type="PANTHER" id="PTHR33055">
    <property type="entry name" value="TRANSPOSASE FOR INSERTION SEQUENCE ELEMENT IS1111A"/>
    <property type="match status" value="1"/>
</dbReference>
<dbReference type="NCBIfam" id="NF033542">
    <property type="entry name" value="transpos_IS110"/>
    <property type="match status" value="1"/>
</dbReference>
<dbReference type="InterPro" id="IPR002525">
    <property type="entry name" value="Transp_IS110-like_N"/>
</dbReference>
<gene>
    <name evidence="4" type="ORF">HMPREF9465_01480</name>
</gene>
<feature type="domain" description="Transposase IS110-like N-terminal" evidence="2">
    <location>
        <begin position="16"/>
        <end position="157"/>
    </location>
</feature>
<dbReference type="AlphaFoldDB" id="K1JGV9"/>
<feature type="coiled-coil region" evidence="1">
    <location>
        <begin position="123"/>
        <end position="150"/>
    </location>
</feature>
<evidence type="ECO:0000259" key="3">
    <source>
        <dbReference type="Pfam" id="PF02371"/>
    </source>
</evidence>
<dbReference type="InterPro" id="IPR003346">
    <property type="entry name" value="Transposase_20"/>
</dbReference>
<evidence type="ECO:0000313" key="4">
    <source>
        <dbReference type="EMBL" id="EKB30790.1"/>
    </source>
</evidence>
<keyword evidence="1" id="KW-0175">Coiled coil</keyword>
<dbReference type="InterPro" id="IPR047650">
    <property type="entry name" value="Transpos_IS110"/>
</dbReference>
<name>K1JGV9_9BURK</name>
<dbReference type="RefSeq" id="WP_005435619.1">
    <property type="nucleotide sequence ID" value="NZ_JH815517.1"/>
</dbReference>
<evidence type="ECO:0000313" key="5">
    <source>
        <dbReference type="Proteomes" id="UP000005835"/>
    </source>
</evidence>
<dbReference type="OrthoDB" id="5289737at2"/>
<dbReference type="GO" id="GO:0006313">
    <property type="term" value="P:DNA transposition"/>
    <property type="evidence" value="ECO:0007669"/>
    <property type="project" value="InterPro"/>
</dbReference>
<dbReference type="HOGENOM" id="CLU_036902_3_1_4"/>
<comment type="caution">
    <text evidence="4">The sequence shown here is derived from an EMBL/GenBank/DDBJ whole genome shotgun (WGS) entry which is preliminary data.</text>
</comment>
<evidence type="ECO:0000256" key="1">
    <source>
        <dbReference type="SAM" id="Coils"/>
    </source>
</evidence>
<dbReference type="PATRIC" id="fig|742823.3.peg.1471"/>
<dbReference type="STRING" id="742823.HMPREF9465_01480"/>
<dbReference type="PANTHER" id="PTHR33055:SF3">
    <property type="entry name" value="PUTATIVE TRANSPOSASE FOR IS117-RELATED"/>
    <property type="match status" value="1"/>
</dbReference>
<dbReference type="eggNOG" id="COG3547">
    <property type="taxonomic scope" value="Bacteria"/>
</dbReference>
<evidence type="ECO:0000259" key="2">
    <source>
        <dbReference type="Pfam" id="PF01548"/>
    </source>
</evidence>
<dbReference type="GO" id="GO:0004803">
    <property type="term" value="F:transposase activity"/>
    <property type="evidence" value="ECO:0007669"/>
    <property type="project" value="InterPro"/>
</dbReference>
<keyword evidence="5" id="KW-1185">Reference proteome</keyword>
<dbReference type="EMBL" id="ADMG01000035">
    <property type="protein sequence ID" value="EKB30790.1"/>
    <property type="molecule type" value="Genomic_DNA"/>
</dbReference>
<feature type="domain" description="Transposase IS116/IS110/IS902 C-terminal" evidence="3">
    <location>
        <begin position="224"/>
        <end position="302"/>
    </location>
</feature>
<dbReference type="Proteomes" id="UP000005835">
    <property type="component" value="Unassembled WGS sequence"/>
</dbReference>
<organism evidence="4 5">
    <name type="scientific">Sutterella wadsworthensis 2_1_59BFAA</name>
    <dbReference type="NCBI Taxonomy" id="742823"/>
    <lineage>
        <taxon>Bacteria</taxon>
        <taxon>Pseudomonadati</taxon>
        <taxon>Pseudomonadota</taxon>
        <taxon>Betaproteobacteria</taxon>
        <taxon>Burkholderiales</taxon>
        <taxon>Sutterellaceae</taxon>
        <taxon>Sutterella</taxon>
    </lineage>
</organism>
<protein>
    <submittedName>
        <fullName evidence="4">Uncharacterized protein</fullName>
    </submittedName>
</protein>
<proteinExistence type="predicted"/>
<accession>K1JGV9</accession>
<dbReference type="Pfam" id="PF02371">
    <property type="entry name" value="Transposase_20"/>
    <property type="match status" value="1"/>
</dbReference>
<reference evidence="4 5" key="1">
    <citation type="submission" date="2012-05" db="EMBL/GenBank/DDBJ databases">
        <title>The Genome Sequence of Sutterella wadsworthensis 2_1_59BFAA.</title>
        <authorList>
            <consortium name="The Broad Institute Genome Sequencing Platform"/>
            <person name="Earl A."/>
            <person name="Ward D."/>
            <person name="Feldgarden M."/>
            <person name="Gevers D."/>
            <person name="Daigneault M."/>
            <person name="Strauss J."/>
            <person name="Allen-Vercoe E."/>
            <person name="Walker B."/>
            <person name="Young S.K."/>
            <person name="Zeng Q."/>
            <person name="Gargeya S."/>
            <person name="Fitzgerald M."/>
            <person name="Haas B."/>
            <person name="Abouelleil A."/>
            <person name="Alvarado L."/>
            <person name="Arachchi H.M."/>
            <person name="Berlin A.M."/>
            <person name="Chapman S.B."/>
            <person name="Goldberg J."/>
            <person name="Griggs A."/>
            <person name="Gujja S."/>
            <person name="Hansen M."/>
            <person name="Howarth C."/>
            <person name="Imamovic A."/>
            <person name="Larimer J."/>
            <person name="McCowen C."/>
            <person name="Montmayeur A."/>
            <person name="Murphy C."/>
            <person name="Neiman D."/>
            <person name="Pearson M."/>
            <person name="Priest M."/>
            <person name="Roberts A."/>
            <person name="Saif S."/>
            <person name="Shea T."/>
            <person name="Sisk P."/>
            <person name="Sykes S."/>
            <person name="Wortman J."/>
            <person name="Nusbaum C."/>
            <person name="Birren B."/>
        </authorList>
    </citation>
    <scope>NUCLEOTIDE SEQUENCE [LARGE SCALE GENOMIC DNA]</scope>
    <source>
        <strain evidence="4 5">2_1_59BFAA</strain>
    </source>
</reference>
<dbReference type="GO" id="GO:0003677">
    <property type="term" value="F:DNA binding"/>
    <property type="evidence" value="ECO:0007669"/>
    <property type="project" value="InterPro"/>
</dbReference>
<sequence>MNTTQNSTKSKIVKVIGVDLAKDHCDVIGYDENGKICLRLDGCSYAKLREILSNLPQAVVLMEACKGSMFHARSIADLGHEVRLVKGADVKALRNINHKNDLRDAAYIAKLYFVPGTTYVYIKSQQQQSLQFLQNEYKSLQELRIQAGNQIHAGLEEFGCPVRKSSKFIKTRMVAHLEKHAELIPEDVMASFKRRREIWLNLLQQEEEAQRRLEQVAATDANAKRIMTVPCVGPQTAVGLLVHVGVDFGRFKNSRQFAASLGLVPKQNSTGGNSRLNHITKCGPKRLRSNLVQCAQLVLMYAEKWKGNFGDWVRKMRDSGKKHGVIVCAIAAKLARIIYRLMKDKVDYTSVLSC</sequence>
<dbReference type="Pfam" id="PF01548">
    <property type="entry name" value="DEDD_Tnp_IS110"/>
    <property type="match status" value="1"/>
</dbReference>